<evidence type="ECO:0000256" key="8">
    <source>
        <dbReference type="ARBA" id="ARBA00023012"/>
    </source>
</evidence>
<dbReference type="InterPro" id="IPR050482">
    <property type="entry name" value="Sensor_HK_TwoCompSys"/>
</dbReference>
<feature type="domain" description="Histidine kinase/HSP90-like ATPase" evidence="9">
    <location>
        <begin position="114"/>
        <end position="208"/>
    </location>
</feature>
<comment type="catalytic activity">
    <reaction evidence="1">
        <text>ATP + protein L-histidine = ADP + protein N-phospho-L-histidine.</text>
        <dbReference type="EC" id="2.7.13.3"/>
    </reaction>
</comment>
<evidence type="ECO:0000256" key="4">
    <source>
        <dbReference type="ARBA" id="ARBA00022679"/>
    </source>
</evidence>
<dbReference type="InterPro" id="IPR011712">
    <property type="entry name" value="Sig_transdc_His_kin_sub3_dim/P"/>
</dbReference>
<proteinExistence type="predicted"/>
<dbReference type="CDD" id="cd16917">
    <property type="entry name" value="HATPase_UhpB-NarQ-NarX-like"/>
    <property type="match status" value="1"/>
</dbReference>
<keyword evidence="7" id="KW-0067">ATP-binding</keyword>
<evidence type="ECO:0000256" key="5">
    <source>
        <dbReference type="ARBA" id="ARBA00022741"/>
    </source>
</evidence>
<keyword evidence="4" id="KW-0808">Transferase</keyword>
<keyword evidence="8" id="KW-0902">Two-component regulatory system</keyword>
<dbReference type="InterPro" id="IPR003594">
    <property type="entry name" value="HATPase_dom"/>
</dbReference>
<dbReference type="Pfam" id="PF02518">
    <property type="entry name" value="HATPase_c"/>
    <property type="match status" value="1"/>
</dbReference>
<evidence type="ECO:0000313" key="11">
    <source>
        <dbReference type="Proteomes" id="UP001162880"/>
    </source>
</evidence>
<name>A0ABT0B010_9SPHN</name>
<keyword evidence="3" id="KW-0597">Phosphoprotein</keyword>
<dbReference type="EMBL" id="JALHLE010000008">
    <property type="protein sequence ID" value="MCJ2178386.1"/>
    <property type="molecule type" value="Genomic_DNA"/>
</dbReference>
<dbReference type="Proteomes" id="UP001162880">
    <property type="component" value="Unassembled WGS sequence"/>
</dbReference>
<dbReference type="EC" id="2.7.13.3" evidence="2"/>
<dbReference type="Pfam" id="PF07730">
    <property type="entry name" value="HisKA_3"/>
    <property type="match status" value="1"/>
</dbReference>
<evidence type="ECO:0000256" key="1">
    <source>
        <dbReference type="ARBA" id="ARBA00000085"/>
    </source>
</evidence>
<organism evidence="10 11">
    <name type="scientific">Novosphingobium album</name>
    <name type="common">ex Hu et al. 2023</name>
    <dbReference type="NCBI Taxonomy" id="2930093"/>
    <lineage>
        <taxon>Bacteria</taxon>
        <taxon>Pseudomonadati</taxon>
        <taxon>Pseudomonadota</taxon>
        <taxon>Alphaproteobacteria</taxon>
        <taxon>Sphingomonadales</taxon>
        <taxon>Sphingomonadaceae</taxon>
        <taxon>Novosphingobium</taxon>
    </lineage>
</organism>
<keyword evidence="11" id="KW-1185">Reference proteome</keyword>
<evidence type="ECO:0000256" key="2">
    <source>
        <dbReference type="ARBA" id="ARBA00012438"/>
    </source>
</evidence>
<dbReference type="RefSeq" id="WP_243992391.1">
    <property type="nucleotide sequence ID" value="NZ_JALHLE010000008.1"/>
</dbReference>
<keyword evidence="5" id="KW-0547">Nucleotide-binding</keyword>
<protein>
    <recommendedName>
        <fullName evidence="2">histidine kinase</fullName>
        <ecNumber evidence="2">2.7.13.3</ecNumber>
    </recommendedName>
</protein>
<comment type="caution">
    <text evidence="10">The sequence shown here is derived from an EMBL/GenBank/DDBJ whole genome shotgun (WGS) entry which is preliminary data.</text>
</comment>
<dbReference type="Gene3D" id="3.30.565.10">
    <property type="entry name" value="Histidine kinase-like ATPase, C-terminal domain"/>
    <property type="match status" value="1"/>
</dbReference>
<dbReference type="SMART" id="SM00387">
    <property type="entry name" value="HATPase_c"/>
    <property type="match status" value="1"/>
</dbReference>
<dbReference type="SUPFAM" id="SSF55874">
    <property type="entry name" value="ATPase domain of HSP90 chaperone/DNA topoisomerase II/histidine kinase"/>
    <property type="match status" value="1"/>
</dbReference>
<dbReference type="PANTHER" id="PTHR24421:SF10">
    <property type="entry name" value="NITRATE_NITRITE SENSOR PROTEIN NARQ"/>
    <property type="match status" value="1"/>
</dbReference>
<dbReference type="Gene3D" id="1.20.5.1930">
    <property type="match status" value="1"/>
</dbReference>
<reference evidence="10" key="1">
    <citation type="submission" date="2022-03" db="EMBL/GenBank/DDBJ databases">
        <title>Identification of a novel bacterium isolated from mangrove sediments.</title>
        <authorList>
            <person name="Pan X."/>
        </authorList>
    </citation>
    <scope>NUCLEOTIDE SEQUENCE</scope>
    <source>
        <strain evidence="10">B2580</strain>
    </source>
</reference>
<accession>A0ABT0B010</accession>
<gene>
    <name evidence="10" type="ORF">MTR64_07405</name>
</gene>
<evidence type="ECO:0000259" key="9">
    <source>
        <dbReference type="SMART" id="SM00387"/>
    </source>
</evidence>
<dbReference type="InterPro" id="IPR036890">
    <property type="entry name" value="HATPase_C_sf"/>
</dbReference>
<keyword evidence="6 10" id="KW-0418">Kinase</keyword>
<evidence type="ECO:0000256" key="3">
    <source>
        <dbReference type="ARBA" id="ARBA00022553"/>
    </source>
</evidence>
<evidence type="ECO:0000256" key="6">
    <source>
        <dbReference type="ARBA" id="ARBA00022777"/>
    </source>
</evidence>
<dbReference type="PANTHER" id="PTHR24421">
    <property type="entry name" value="NITRATE/NITRITE SENSOR PROTEIN NARX-RELATED"/>
    <property type="match status" value="1"/>
</dbReference>
<sequence>MELALLRARDAERRSIARDLHDVTAQLLLRLEFNLHAISTADSAVTDIACKDAGDVVTQLQQQVRCVAYLLHPPELETLGLPGALDALAAGMSARTGIEIGFKCRGNQGKNSKQTEMSLFRIAQEALMNVFKHSGARRAEMRLHCSGNWLCLRIRDFGVGIATGRGLDRNSGVGINGMKSRMAELGGRIRVRPLENGTSVTAVVRDSVSG</sequence>
<dbReference type="GO" id="GO:0016301">
    <property type="term" value="F:kinase activity"/>
    <property type="evidence" value="ECO:0007669"/>
    <property type="project" value="UniProtKB-KW"/>
</dbReference>
<evidence type="ECO:0000256" key="7">
    <source>
        <dbReference type="ARBA" id="ARBA00022840"/>
    </source>
</evidence>
<evidence type="ECO:0000313" key="10">
    <source>
        <dbReference type="EMBL" id="MCJ2178386.1"/>
    </source>
</evidence>